<keyword evidence="2" id="KW-0732">Signal</keyword>
<feature type="compositionally biased region" description="Acidic residues" evidence="1">
    <location>
        <begin position="307"/>
        <end position="323"/>
    </location>
</feature>
<sequence>MPLPHLKPSFLPLLSILLTLPHQTTAQSLPSSIIGCNSLSCPLDNTYKCHLEDTTYTNVGLARIPSPPSSLDGLSLLKAVHVADAQALNITLPEGEDDVPYRSAFYLGIPEENDVGDISGCAVFFNEFPGMFEGGGEGGGEKEAVGTCPDVIEQECIDALTQLAKDVVDGENGSGDICGTLRTELREISRGNNSNSTGSVSLGACRNSFSGQGNILGNFTVSSLADLMPIAGSQNASSDCWPASPKTDGLAYLGEVIMISGFTDAESISELFQITPILTVFPAGSGSEDQDTSAQLTCLKAVEVIDSSEDGQDGEDGGDEDGNGDAGALFSANMPGVGAAVVAASDDFLNLFWELFGYIQDEDELRIRNIERHGS</sequence>
<organism evidence="3 4">
    <name type="scientific">Aspergillus cavernicola</name>
    <dbReference type="NCBI Taxonomy" id="176166"/>
    <lineage>
        <taxon>Eukaryota</taxon>
        <taxon>Fungi</taxon>
        <taxon>Dikarya</taxon>
        <taxon>Ascomycota</taxon>
        <taxon>Pezizomycotina</taxon>
        <taxon>Eurotiomycetes</taxon>
        <taxon>Eurotiomycetidae</taxon>
        <taxon>Eurotiales</taxon>
        <taxon>Aspergillaceae</taxon>
        <taxon>Aspergillus</taxon>
        <taxon>Aspergillus subgen. Nidulantes</taxon>
    </lineage>
</organism>
<accession>A0ABR4I6W9</accession>
<dbReference type="EMBL" id="JBFXLS010000052">
    <property type="protein sequence ID" value="KAL2823495.1"/>
    <property type="molecule type" value="Genomic_DNA"/>
</dbReference>
<feature type="chain" id="PRO_5047483620" evidence="2">
    <location>
        <begin position="27"/>
        <end position="375"/>
    </location>
</feature>
<evidence type="ECO:0000313" key="3">
    <source>
        <dbReference type="EMBL" id="KAL2823495.1"/>
    </source>
</evidence>
<dbReference type="Proteomes" id="UP001610335">
    <property type="component" value="Unassembled WGS sequence"/>
</dbReference>
<name>A0ABR4I6W9_9EURO</name>
<comment type="caution">
    <text evidence="3">The sequence shown here is derived from an EMBL/GenBank/DDBJ whole genome shotgun (WGS) entry which is preliminary data.</text>
</comment>
<feature type="signal peptide" evidence="2">
    <location>
        <begin position="1"/>
        <end position="26"/>
    </location>
</feature>
<keyword evidence="4" id="KW-1185">Reference proteome</keyword>
<evidence type="ECO:0000256" key="2">
    <source>
        <dbReference type="SAM" id="SignalP"/>
    </source>
</evidence>
<proteinExistence type="predicted"/>
<evidence type="ECO:0000256" key="1">
    <source>
        <dbReference type="SAM" id="MobiDB-lite"/>
    </source>
</evidence>
<feature type="region of interest" description="Disordered" evidence="1">
    <location>
        <begin position="307"/>
        <end position="329"/>
    </location>
</feature>
<protein>
    <submittedName>
        <fullName evidence="3">Uncharacterized protein</fullName>
    </submittedName>
</protein>
<gene>
    <name evidence="3" type="ORF">BDW59DRAFT_163275</name>
</gene>
<reference evidence="3 4" key="1">
    <citation type="submission" date="2024-07" db="EMBL/GenBank/DDBJ databases">
        <title>Section-level genome sequencing and comparative genomics of Aspergillus sections Usti and Cavernicolus.</title>
        <authorList>
            <consortium name="Lawrence Berkeley National Laboratory"/>
            <person name="Nybo J.L."/>
            <person name="Vesth T.C."/>
            <person name="Theobald S."/>
            <person name="Frisvad J.C."/>
            <person name="Larsen T.O."/>
            <person name="Kjaerboelling I."/>
            <person name="Rothschild-Mancinelli K."/>
            <person name="Lyhne E.K."/>
            <person name="Kogle M.E."/>
            <person name="Barry K."/>
            <person name="Clum A."/>
            <person name="Na H."/>
            <person name="Ledsgaard L."/>
            <person name="Lin J."/>
            <person name="Lipzen A."/>
            <person name="Kuo A."/>
            <person name="Riley R."/>
            <person name="Mondo S."/>
            <person name="LaButti K."/>
            <person name="Haridas S."/>
            <person name="Pangalinan J."/>
            <person name="Salamov A.A."/>
            <person name="Simmons B.A."/>
            <person name="Magnuson J.K."/>
            <person name="Chen J."/>
            <person name="Drula E."/>
            <person name="Henrissat B."/>
            <person name="Wiebenga A."/>
            <person name="Lubbers R.J."/>
            <person name="Gomes A.C."/>
            <person name="Makela M.R."/>
            <person name="Stajich J."/>
            <person name="Grigoriev I.V."/>
            <person name="Mortensen U.H."/>
            <person name="De vries R.P."/>
            <person name="Baker S.E."/>
            <person name="Andersen M.R."/>
        </authorList>
    </citation>
    <scope>NUCLEOTIDE SEQUENCE [LARGE SCALE GENOMIC DNA]</scope>
    <source>
        <strain evidence="3 4">CBS 600.67</strain>
    </source>
</reference>
<evidence type="ECO:0000313" key="4">
    <source>
        <dbReference type="Proteomes" id="UP001610335"/>
    </source>
</evidence>